<dbReference type="GO" id="GO:0005829">
    <property type="term" value="C:cytosol"/>
    <property type="evidence" value="ECO:0007669"/>
    <property type="project" value="TreeGrafter"/>
</dbReference>
<keyword evidence="5" id="KW-0274">FAD</keyword>
<dbReference type="GO" id="GO:0035999">
    <property type="term" value="P:tetrahydrofolate interconversion"/>
    <property type="evidence" value="ECO:0007669"/>
    <property type="project" value="UniProtKB-UniPathway"/>
</dbReference>
<evidence type="ECO:0000256" key="1">
    <source>
        <dbReference type="ARBA" id="ARBA00001974"/>
    </source>
</evidence>
<dbReference type="CDD" id="cd00537">
    <property type="entry name" value="MTHFR"/>
    <property type="match status" value="1"/>
</dbReference>
<dbReference type="Pfam" id="PF02219">
    <property type="entry name" value="MTHFR"/>
    <property type="match status" value="1"/>
</dbReference>
<evidence type="ECO:0000313" key="7">
    <source>
        <dbReference type="EMBL" id="SVB60811.1"/>
    </source>
</evidence>
<dbReference type="AlphaFoldDB" id="A0A382FFQ2"/>
<evidence type="ECO:0000256" key="2">
    <source>
        <dbReference type="ARBA" id="ARBA00004777"/>
    </source>
</evidence>
<dbReference type="EMBL" id="UINC01049256">
    <property type="protein sequence ID" value="SVB60811.1"/>
    <property type="molecule type" value="Genomic_DNA"/>
</dbReference>
<accession>A0A382FFQ2</accession>
<comment type="cofactor">
    <cofactor evidence="1">
        <name>FAD</name>
        <dbReference type="ChEBI" id="CHEBI:57692"/>
    </cofactor>
</comment>
<keyword evidence="6" id="KW-0560">Oxidoreductase</keyword>
<dbReference type="InterPro" id="IPR003171">
    <property type="entry name" value="Mehydrof_redctse-like"/>
</dbReference>
<dbReference type="PANTHER" id="PTHR45754:SF3">
    <property type="entry name" value="METHYLENETETRAHYDROFOLATE REDUCTASE (NADPH)"/>
    <property type="match status" value="1"/>
</dbReference>
<reference evidence="7" key="1">
    <citation type="submission" date="2018-05" db="EMBL/GenBank/DDBJ databases">
        <authorList>
            <person name="Lanie J.A."/>
            <person name="Ng W.-L."/>
            <person name="Kazmierczak K.M."/>
            <person name="Andrzejewski T.M."/>
            <person name="Davidsen T.M."/>
            <person name="Wayne K.J."/>
            <person name="Tettelin H."/>
            <person name="Glass J.I."/>
            <person name="Rusch D."/>
            <person name="Podicherti R."/>
            <person name="Tsui H.-C.T."/>
            <person name="Winkler M.E."/>
        </authorList>
    </citation>
    <scope>NUCLEOTIDE SEQUENCE</scope>
</reference>
<dbReference type="InterPro" id="IPR029041">
    <property type="entry name" value="FAD-linked_oxidoreductase-like"/>
</dbReference>
<protein>
    <submittedName>
        <fullName evidence="7">Uncharacterized protein</fullName>
    </submittedName>
</protein>
<comment type="pathway">
    <text evidence="2">One-carbon metabolism; tetrahydrofolate interconversion.</text>
</comment>
<evidence type="ECO:0000256" key="6">
    <source>
        <dbReference type="ARBA" id="ARBA00023002"/>
    </source>
</evidence>
<dbReference type="UniPathway" id="UPA00193"/>
<dbReference type="GO" id="GO:0071949">
    <property type="term" value="F:FAD binding"/>
    <property type="evidence" value="ECO:0007669"/>
    <property type="project" value="TreeGrafter"/>
</dbReference>
<sequence length="328" mass="35592">MMRSDEPSPVNLPLGHYSPGRLEQVLRAGDFAVTAEMAPPDASDAGEVYRRASVFDGWVDAINATDGSGANCHMSSVGVCALLTRKGYATVMQISCRDRNRIAIQGDVLGAAAMGVTSVLCLTGDGVEAGDQPDAKPVFDFDCMSLLQTVTTMRDRRELLSGRKLTEPPRVFIGAAANPFAPPLDYRPLRLKKKVEAGAQFVQTQYCFDINRLENYMQQVCDLGLNERCFVLVGVGPLVSARTAAWMRDNVPGVHIPDSIIKRLLGADNQKEEGTKICIEMIQRIREIDGVHGVHVMAYRQEESVPEIINASGVLGGRSPWFPSAGGP</sequence>
<dbReference type="GO" id="GO:0004489">
    <property type="term" value="F:methylenetetrahydrofolate reductase [NAD(P)H] activity"/>
    <property type="evidence" value="ECO:0007669"/>
    <property type="project" value="InterPro"/>
</dbReference>
<organism evidence="7">
    <name type="scientific">marine metagenome</name>
    <dbReference type="NCBI Taxonomy" id="408172"/>
    <lineage>
        <taxon>unclassified sequences</taxon>
        <taxon>metagenomes</taxon>
        <taxon>ecological metagenomes</taxon>
    </lineage>
</organism>
<name>A0A382FFQ2_9ZZZZ</name>
<dbReference type="PANTHER" id="PTHR45754">
    <property type="entry name" value="METHYLENETETRAHYDROFOLATE REDUCTASE"/>
    <property type="match status" value="1"/>
</dbReference>
<comment type="similarity">
    <text evidence="3">Belongs to the methylenetetrahydrofolate reductase family.</text>
</comment>
<dbReference type="Gene3D" id="3.20.20.220">
    <property type="match status" value="1"/>
</dbReference>
<keyword evidence="4" id="KW-0285">Flavoprotein</keyword>
<dbReference type="GO" id="GO:0009086">
    <property type="term" value="P:methionine biosynthetic process"/>
    <property type="evidence" value="ECO:0007669"/>
    <property type="project" value="TreeGrafter"/>
</dbReference>
<proteinExistence type="inferred from homology"/>
<evidence type="ECO:0000256" key="5">
    <source>
        <dbReference type="ARBA" id="ARBA00022827"/>
    </source>
</evidence>
<dbReference type="SUPFAM" id="SSF51730">
    <property type="entry name" value="FAD-linked oxidoreductase"/>
    <property type="match status" value="1"/>
</dbReference>
<gene>
    <name evidence="7" type="ORF">METZ01_LOCUS213665</name>
</gene>
<evidence type="ECO:0000256" key="4">
    <source>
        <dbReference type="ARBA" id="ARBA00022630"/>
    </source>
</evidence>
<evidence type="ECO:0000256" key="3">
    <source>
        <dbReference type="ARBA" id="ARBA00006743"/>
    </source>
</evidence>